<keyword evidence="3" id="KW-1185">Reference proteome</keyword>
<keyword evidence="2" id="KW-0687">Ribonucleoprotein</keyword>
<name>A0ABQ5N3N6_9CLOT</name>
<organism evidence="2 3">
    <name type="scientific">Clostridium omnivorum</name>
    <dbReference type="NCBI Taxonomy" id="1604902"/>
    <lineage>
        <taxon>Bacteria</taxon>
        <taxon>Bacillati</taxon>
        <taxon>Bacillota</taxon>
        <taxon>Clostridia</taxon>
        <taxon>Eubacteriales</taxon>
        <taxon>Clostridiaceae</taxon>
        <taxon>Clostridium</taxon>
    </lineage>
</organism>
<dbReference type="Proteomes" id="UP001208567">
    <property type="component" value="Unassembled WGS sequence"/>
</dbReference>
<dbReference type="Pfam" id="PF01248">
    <property type="entry name" value="Ribosomal_L7Ae"/>
    <property type="match status" value="1"/>
</dbReference>
<accession>A0ABQ5N3N6</accession>
<dbReference type="InterPro" id="IPR029064">
    <property type="entry name" value="Ribosomal_eL30-like_sf"/>
</dbReference>
<sequence>MVDRLAGKKVVGVKQSAKAIKSGEGKTAYIAKDADSKLVDPVKQLAEENSLEIVYVNTMKELGKLCGIEVGAATAVVLND</sequence>
<dbReference type="Gene3D" id="3.30.1330.30">
    <property type="match status" value="1"/>
</dbReference>
<dbReference type="InterPro" id="IPR004038">
    <property type="entry name" value="Ribosomal_eL8/eL30/eS12/Gad45"/>
</dbReference>
<dbReference type="GO" id="GO:0005840">
    <property type="term" value="C:ribosome"/>
    <property type="evidence" value="ECO:0007669"/>
    <property type="project" value="UniProtKB-KW"/>
</dbReference>
<feature type="domain" description="Ribosomal protein eL8/eL30/eS12/Gadd45" evidence="1">
    <location>
        <begin position="7"/>
        <end position="77"/>
    </location>
</feature>
<dbReference type="SUPFAM" id="SSF55315">
    <property type="entry name" value="L30e-like"/>
    <property type="match status" value="1"/>
</dbReference>
<dbReference type="PRINTS" id="PR00884">
    <property type="entry name" value="RIBOSOMALHS6"/>
</dbReference>
<gene>
    <name evidence="2" type="ORF">bsdE14_12320</name>
</gene>
<reference evidence="2 3" key="1">
    <citation type="journal article" date="2024" name="Int. J. Syst. Evol. Microbiol.">
        <title>Clostridium omnivorum sp. nov., isolated from anoxic soil under the treatment of reductive soil disinfestation.</title>
        <authorList>
            <person name="Ueki A."/>
            <person name="Tonouchi A."/>
            <person name="Kaku N."/>
            <person name="Honma S."/>
            <person name="Ueki K."/>
        </authorList>
    </citation>
    <scope>NUCLEOTIDE SEQUENCE [LARGE SCALE GENOMIC DNA]</scope>
    <source>
        <strain evidence="2 3">E14</strain>
    </source>
</reference>
<keyword evidence="2" id="KW-0689">Ribosomal protein</keyword>
<dbReference type="EMBL" id="BRXR01000001">
    <property type="protein sequence ID" value="GLC29822.1"/>
    <property type="molecule type" value="Genomic_DNA"/>
</dbReference>
<dbReference type="RefSeq" id="WP_264849101.1">
    <property type="nucleotide sequence ID" value="NZ_BRXR01000001.1"/>
</dbReference>
<evidence type="ECO:0000313" key="3">
    <source>
        <dbReference type="Proteomes" id="UP001208567"/>
    </source>
</evidence>
<evidence type="ECO:0000313" key="2">
    <source>
        <dbReference type="EMBL" id="GLC29822.1"/>
    </source>
</evidence>
<protein>
    <submittedName>
        <fullName evidence="2">50S ribosomal protein L7ae</fullName>
    </submittedName>
</protein>
<proteinExistence type="predicted"/>
<evidence type="ECO:0000259" key="1">
    <source>
        <dbReference type="Pfam" id="PF01248"/>
    </source>
</evidence>
<comment type="caution">
    <text evidence="2">The sequence shown here is derived from an EMBL/GenBank/DDBJ whole genome shotgun (WGS) entry which is preliminary data.</text>
</comment>